<feature type="compositionally biased region" description="Polar residues" evidence="7">
    <location>
        <begin position="12"/>
        <end position="22"/>
    </location>
</feature>
<keyword evidence="4" id="KW-0238">DNA-binding</keyword>
<proteinExistence type="predicted"/>
<sequence length="877" mass="96732">MSLPTASPEGPKSSSAHGNSPTGARAGVSATAPHPGPEAPSARSCITCRRRKVRCNKRSPCSNCVRAGVDCVFPPPGRAPRKSKRPPDSELLSRLRRLEGVIEHLNGANVKSSGRTASITSLSPTQIAADQAPVSFATAPATLVSASASASAPAPAPAPAPARASISSSITASPEPTTASNSGCPFENDPKAPVPKNFENEFGRLVIDEGKSRYVSNRLWASLGDEIEELQDILDHSSSEEEDYPSPHSSHSGSHDGFLFGYYSLSHSLREFHPLFPRVSLYWEVYRENVAPLVTIVHLGTARNLLIEAAQNPDSLDKNNEALVFAIYLSAIISLTSEQCLSRFGEERATLIKQYRFAVEQALSRAGMLNTQSLVLIQAAVLFLICIRREDDSKFVWSMTAVIVRLAQGLGLHRDGTNFALKPFETEMRRRLWWHICLLDARSSDDHGTDSQINESMYDTRLPLNINDDDITLEATEPPKEREGVTDVTFCLVRCEIACALRRANYGCPDKGAFGPLDGDAGMQRCERMVRVISERIEQRYVKHCDMKIPIQWAIATVARLVLAKLWLSVHHPMTSGKRRTANVSQATRESLFLTAIEVLEFGRLLETDPRTAKWGWMYRTNMQWYGIAFVLSEVCVRPICPVTDRAWNAVQGIYLEWSRQATHKKGMLWRPLAALMKRATAIRAKQQHELFAKFGPHQPPFFADPNDYLRMHRHSLPQIHMPESTSVPASVPSSDSQSALNEADINVDLSQGPWETLQSIFPDTNILAPVNLEDPLLRGSFAGVDAPANLSFTTPTVNNGSSNDGFNTGYSNTSGSGNGNRNGKNDHNLTTQIEIPPTTNSNWDEWDQVMRDFQLDVENEGLVDLGKGTHVSTWFA</sequence>
<feature type="compositionally biased region" description="Low complexity" evidence="7">
    <location>
        <begin position="806"/>
        <end position="823"/>
    </location>
</feature>
<dbReference type="Proteomes" id="UP000631181">
    <property type="component" value="Unassembled WGS sequence"/>
</dbReference>
<feature type="region of interest" description="Disordered" evidence="7">
    <location>
        <begin position="151"/>
        <end position="194"/>
    </location>
</feature>
<feature type="region of interest" description="Disordered" evidence="7">
    <location>
        <begin position="796"/>
        <end position="829"/>
    </location>
</feature>
<dbReference type="InterPro" id="IPR036864">
    <property type="entry name" value="Zn2-C6_fun-type_DNA-bd_sf"/>
</dbReference>
<dbReference type="GO" id="GO:0006351">
    <property type="term" value="P:DNA-templated transcription"/>
    <property type="evidence" value="ECO:0007669"/>
    <property type="project" value="InterPro"/>
</dbReference>
<evidence type="ECO:0000256" key="3">
    <source>
        <dbReference type="ARBA" id="ARBA00023015"/>
    </source>
</evidence>
<dbReference type="SMART" id="SM00066">
    <property type="entry name" value="GAL4"/>
    <property type="match status" value="1"/>
</dbReference>
<keyword evidence="10" id="KW-1185">Reference proteome</keyword>
<organism evidence="9 10">
    <name type="scientific">Penicillium ucsense</name>
    <dbReference type="NCBI Taxonomy" id="2839758"/>
    <lineage>
        <taxon>Eukaryota</taxon>
        <taxon>Fungi</taxon>
        <taxon>Dikarya</taxon>
        <taxon>Ascomycota</taxon>
        <taxon>Pezizomycotina</taxon>
        <taxon>Eurotiomycetes</taxon>
        <taxon>Eurotiomycetidae</taxon>
        <taxon>Eurotiales</taxon>
        <taxon>Aspergillaceae</taxon>
        <taxon>Penicillium</taxon>
    </lineage>
</organism>
<dbReference type="PROSITE" id="PS50048">
    <property type="entry name" value="ZN2_CY6_FUNGAL_2"/>
    <property type="match status" value="1"/>
</dbReference>
<reference evidence="9" key="1">
    <citation type="journal article" date="2020" name="Front. Microbiol.">
        <title>Gene regulatory networks of Penicillium echinulatum 2HH and Penicillium oxalicum 114-2 inferred by a computational biology approach.</title>
        <authorList>
            <person name="Lenz A.R."/>
            <person name="Galan-Vasquez E."/>
            <person name="Balbinot E."/>
            <person name="De Abreu F.P."/>
            <person name="De Oliveira N.S."/>
            <person name="Da Rosa L.O."/>
            <person name="De Avila E Silva S."/>
            <person name="Camassola M."/>
            <person name="Dillon A.J.P."/>
            <person name="Perez-Rueda E."/>
        </authorList>
    </citation>
    <scope>NUCLEOTIDE SEQUENCE</scope>
    <source>
        <strain evidence="9">S1M29</strain>
    </source>
</reference>
<dbReference type="GO" id="GO:0008270">
    <property type="term" value="F:zinc ion binding"/>
    <property type="evidence" value="ECO:0007669"/>
    <property type="project" value="InterPro"/>
</dbReference>
<evidence type="ECO:0000256" key="2">
    <source>
        <dbReference type="ARBA" id="ARBA00022723"/>
    </source>
</evidence>
<keyword evidence="3" id="KW-0805">Transcription regulation</keyword>
<evidence type="ECO:0000256" key="7">
    <source>
        <dbReference type="SAM" id="MobiDB-lite"/>
    </source>
</evidence>
<dbReference type="PANTHER" id="PTHR31001:SF50">
    <property type="entry name" value="ZN(II)2CYS6 TRANSCRIPTION FACTOR (EUROFUNG)"/>
    <property type="match status" value="1"/>
</dbReference>
<dbReference type="PROSITE" id="PS00463">
    <property type="entry name" value="ZN2_CY6_FUNGAL_1"/>
    <property type="match status" value="1"/>
</dbReference>
<feature type="compositionally biased region" description="Polar residues" evidence="7">
    <location>
        <begin position="796"/>
        <end position="805"/>
    </location>
</feature>
<keyword evidence="6" id="KW-0539">Nucleus</keyword>
<dbReference type="InterPro" id="IPR007219">
    <property type="entry name" value="XnlR_reg_dom"/>
</dbReference>
<dbReference type="EMBL" id="WIWV01000002">
    <property type="protein sequence ID" value="KAF7719901.1"/>
    <property type="molecule type" value="Genomic_DNA"/>
</dbReference>
<dbReference type="SUPFAM" id="SSF57701">
    <property type="entry name" value="Zn2/Cys6 DNA-binding domain"/>
    <property type="match status" value="1"/>
</dbReference>
<evidence type="ECO:0000256" key="1">
    <source>
        <dbReference type="ARBA" id="ARBA00004123"/>
    </source>
</evidence>
<evidence type="ECO:0000313" key="10">
    <source>
        <dbReference type="Proteomes" id="UP000631181"/>
    </source>
</evidence>
<dbReference type="SMART" id="SM00906">
    <property type="entry name" value="Fungal_trans"/>
    <property type="match status" value="1"/>
</dbReference>
<keyword evidence="2" id="KW-0479">Metal-binding</keyword>
<feature type="compositionally biased region" description="Low complexity" evidence="7">
    <location>
        <begin position="161"/>
        <end position="180"/>
    </location>
</feature>
<accession>A0A8J8WA22</accession>
<dbReference type="GO" id="GO:0005634">
    <property type="term" value="C:nucleus"/>
    <property type="evidence" value="ECO:0007669"/>
    <property type="project" value="UniProtKB-SubCell"/>
</dbReference>
<protein>
    <submittedName>
        <fullName evidence="9">Fungal Zn(2)-Cys(6) binuclear cluster domain-containing protein</fullName>
    </submittedName>
</protein>
<feature type="domain" description="Zn(2)-C6 fungal-type" evidence="8">
    <location>
        <begin position="44"/>
        <end position="73"/>
    </location>
</feature>
<comment type="subcellular location">
    <subcellularLocation>
        <location evidence="1">Nucleus</location>
    </subcellularLocation>
</comment>
<dbReference type="Pfam" id="PF00172">
    <property type="entry name" value="Zn_clus"/>
    <property type="match status" value="1"/>
</dbReference>
<dbReference type="AlphaFoldDB" id="A0A8J8WA22"/>
<evidence type="ECO:0000256" key="5">
    <source>
        <dbReference type="ARBA" id="ARBA00023163"/>
    </source>
</evidence>
<dbReference type="OrthoDB" id="435881at2759"/>
<dbReference type="GO" id="GO:0003677">
    <property type="term" value="F:DNA binding"/>
    <property type="evidence" value="ECO:0007669"/>
    <property type="project" value="UniProtKB-KW"/>
</dbReference>
<comment type="caution">
    <text evidence="9">The sequence shown here is derived from an EMBL/GenBank/DDBJ whole genome shotgun (WGS) entry which is preliminary data.</text>
</comment>
<dbReference type="GO" id="GO:0000981">
    <property type="term" value="F:DNA-binding transcription factor activity, RNA polymerase II-specific"/>
    <property type="evidence" value="ECO:0007669"/>
    <property type="project" value="InterPro"/>
</dbReference>
<dbReference type="InterPro" id="IPR001138">
    <property type="entry name" value="Zn2Cys6_DnaBD"/>
</dbReference>
<dbReference type="CDD" id="cd12148">
    <property type="entry name" value="fungal_TF_MHR"/>
    <property type="match status" value="1"/>
</dbReference>
<feature type="region of interest" description="Disordered" evidence="7">
    <location>
        <begin position="1"/>
        <end position="43"/>
    </location>
</feature>
<dbReference type="PANTHER" id="PTHR31001">
    <property type="entry name" value="UNCHARACTERIZED TRANSCRIPTIONAL REGULATORY PROTEIN"/>
    <property type="match status" value="1"/>
</dbReference>
<evidence type="ECO:0000259" key="8">
    <source>
        <dbReference type="PROSITE" id="PS50048"/>
    </source>
</evidence>
<dbReference type="InterPro" id="IPR050613">
    <property type="entry name" value="Sec_Metabolite_Reg"/>
</dbReference>
<dbReference type="CDD" id="cd00067">
    <property type="entry name" value="GAL4"/>
    <property type="match status" value="1"/>
</dbReference>
<dbReference type="Pfam" id="PF04082">
    <property type="entry name" value="Fungal_trans"/>
    <property type="match status" value="1"/>
</dbReference>
<evidence type="ECO:0000313" key="9">
    <source>
        <dbReference type="EMBL" id="KAF7719901.1"/>
    </source>
</evidence>
<name>A0A8J8WA22_9EURO</name>
<evidence type="ECO:0000256" key="6">
    <source>
        <dbReference type="ARBA" id="ARBA00023242"/>
    </source>
</evidence>
<keyword evidence="5" id="KW-0804">Transcription</keyword>
<gene>
    <name evidence="9" type="ORF">PECM_003210</name>
</gene>
<dbReference type="Gene3D" id="4.10.240.10">
    <property type="entry name" value="Zn(2)-C6 fungal-type DNA-binding domain"/>
    <property type="match status" value="1"/>
</dbReference>
<evidence type="ECO:0000256" key="4">
    <source>
        <dbReference type="ARBA" id="ARBA00023125"/>
    </source>
</evidence>